<evidence type="ECO:0000313" key="1">
    <source>
        <dbReference type="EMBL" id="JAH21895.1"/>
    </source>
</evidence>
<reference evidence="1" key="2">
    <citation type="journal article" date="2015" name="Fish Shellfish Immunol.">
        <title>Early steps in the European eel (Anguilla anguilla)-Vibrio vulnificus interaction in the gills: Role of the RtxA13 toxin.</title>
        <authorList>
            <person name="Callol A."/>
            <person name="Pajuelo D."/>
            <person name="Ebbesson L."/>
            <person name="Teles M."/>
            <person name="MacKenzie S."/>
            <person name="Amaro C."/>
        </authorList>
    </citation>
    <scope>NUCLEOTIDE SEQUENCE</scope>
</reference>
<sequence>MFHRRVDVLYWLRYYCSSRERENKSISFEASELHLVVFFFFHEVFYATKRNKFLTTNANAAFKWLFVFLSGAR</sequence>
<dbReference type="EMBL" id="GBXM01086682">
    <property type="protein sequence ID" value="JAH21895.1"/>
    <property type="molecule type" value="Transcribed_RNA"/>
</dbReference>
<proteinExistence type="predicted"/>
<name>A0A0E9R095_ANGAN</name>
<organism evidence="1">
    <name type="scientific">Anguilla anguilla</name>
    <name type="common">European freshwater eel</name>
    <name type="synonym">Muraena anguilla</name>
    <dbReference type="NCBI Taxonomy" id="7936"/>
    <lineage>
        <taxon>Eukaryota</taxon>
        <taxon>Metazoa</taxon>
        <taxon>Chordata</taxon>
        <taxon>Craniata</taxon>
        <taxon>Vertebrata</taxon>
        <taxon>Euteleostomi</taxon>
        <taxon>Actinopterygii</taxon>
        <taxon>Neopterygii</taxon>
        <taxon>Teleostei</taxon>
        <taxon>Anguilliformes</taxon>
        <taxon>Anguillidae</taxon>
        <taxon>Anguilla</taxon>
    </lineage>
</organism>
<protein>
    <submittedName>
        <fullName evidence="1">Uncharacterized protein</fullName>
    </submittedName>
</protein>
<dbReference type="AlphaFoldDB" id="A0A0E9R095"/>
<reference evidence="1" key="1">
    <citation type="submission" date="2014-11" db="EMBL/GenBank/DDBJ databases">
        <authorList>
            <person name="Amaro Gonzalez C."/>
        </authorList>
    </citation>
    <scope>NUCLEOTIDE SEQUENCE</scope>
</reference>
<accession>A0A0E9R095</accession>